<gene>
    <name evidence="1" type="ORF">DY000_02063804</name>
</gene>
<protein>
    <submittedName>
        <fullName evidence="1">Uncharacterized protein</fullName>
    </submittedName>
</protein>
<accession>A0ABQ7B2B5</accession>
<reference evidence="1 2" key="1">
    <citation type="journal article" date="2020" name="BMC Genomics">
        <title>Intraspecific diversification of the crop wild relative Brassica cretica Lam. using demographic model selection.</title>
        <authorList>
            <person name="Kioukis A."/>
            <person name="Michalopoulou V.A."/>
            <person name="Briers L."/>
            <person name="Pirintsos S."/>
            <person name="Studholme D.J."/>
            <person name="Pavlidis P."/>
            <person name="Sarris P.F."/>
        </authorList>
    </citation>
    <scope>NUCLEOTIDE SEQUENCE [LARGE SCALE GENOMIC DNA]</scope>
    <source>
        <strain evidence="2">cv. PFS-1207/04</strain>
    </source>
</reference>
<name>A0ABQ7B2B5_BRACR</name>
<sequence>MAVAVETVVEEAMDTTTEAVVVMEVMVEDVSVDTMVVVGGGGYSSGRDGGGYSGSGYGGGSDGYRSGGGGGYVGCGVRREGSYSGGVSGSTRLPSMHPMSTHLPSTHLFLSTANFHLPPNHRLILYISPNTSQPSALKKQNNQNHENLPPLRHILCYQLPLEAHCVGRTFFHINLSKILYMILRLVNSCPR</sequence>
<keyword evidence="2" id="KW-1185">Reference proteome</keyword>
<evidence type="ECO:0000313" key="1">
    <source>
        <dbReference type="EMBL" id="KAF3520423.1"/>
    </source>
</evidence>
<comment type="caution">
    <text evidence="1">The sequence shown here is derived from an EMBL/GenBank/DDBJ whole genome shotgun (WGS) entry which is preliminary data.</text>
</comment>
<proteinExistence type="predicted"/>
<organism evidence="1 2">
    <name type="scientific">Brassica cretica</name>
    <name type="common">Mustard</name>
    <dbReference type="NCBI Taxonomy" id="69181"/>
    <lineage>
        <taxon>Eukaryota</taxon>
        <taxon>Viridiplantae</taxon>
        <taxon>Streptophyta</taxon>
        <taxon>Embryophyta</taxon>
        <taxon>Tracheophyta</taxon>
        <taxon>Spermatophyta</taxon>
        <taxon>Magnoliopsida</taxon>
        <taxon>eudicotyledons</taxon>
        <taxon>Gunneridae</taxon>
        <taxon>Pentapetalae</taxon>
        <taxon>rosids</taxon>
        <taxon>malvids</taxon>
        <taxon>Brassicales</taxon>
        <taxon>Brassicaceae</taxon>
        <taxon>Brassiceae</taxon>
        <taxon>Brassica</taxon>
    </lineage>
</organism>
<dbReference type="Proteomes" id="UP000266723">
    <property type="component" value="Unassembled WGS sequence"/>
</dbReference>
<evidence type="ECO:0000313" key="2">
    <source>
        <dbReference type="Proteomes" id="UP000266723"/>
    </source>
</evidence>
<dbReference type="EMBL" id="QGKV02001556">
    <property type="protein sequence ID" value="KAF3520423.1"/>
    <property type="molecule type" value="Genomic_DNA"/>
</dbReference>